<gene>
    <name evidence="1" type="ORF">DFP98_106247</name>
</gene>
<name>A0A3D9KE11_9BACL</name>
<evidence type="ECO:0000313" key="2">
    <source>
        <dbReference type="Proteomes" id="UP000256977"/>
    </source>
</evidence>
<dbReference type="Proteomes" id="UP000256977">
    <property type="component" value="Unassembled WGS sequence"/>
</dbReference>
<organism evidence="1 2">
    <name type="scientific">Cohnella phaseoli</name>
    <dbReference type="NCBI Taxonomy" id="456490"/>
    <lineage>
        <taxon>Bacteria</taxon>
        <taxon>Bacillati</taxon>
        <taxon>Bacillota</taxon>
        <taxon>Bacilli</taxon>
        <taxon>Bacillales</taxon>
        <taxon>Paenibacillaceae</taxon>
        <taxon>Cohnella</taxon>
    </lineage>
</organism>
<comment type="caution">
    <text evidence="1">The sequence shown here is derived from an EMBL/GenBank/DDBJ whole genome shotgun (WGS) entry which is preliminary data.</text>
</comment>
<dbReference type="Pfam" id="PF06949">
    <property type="entry name" value="DUF1292"/>
    <property type="match status" value="1"/>
</dbReference>
<keyword evidence="2" id="KW-1185">Reference proteome</keyword>
<dbReference type="AlphaFoldDB" id="A0A3D9KE11"/>
<accession>A0A3D9KE11</accession>
<proteinExistence type="predicted"/>
<dbReference type="InterPro" id="IPR009711">
    <property type="entry name" value="UPF0473"/>
</dbReference>
<dbReference type="EMBL" id="QRDZ01000006">
    <property type="protein sequence ID" value="RED84370.1"/>
    <property type="molecule type" value="Genomic_DNA"/>
</dbReference>
<evidence type="ECO:0000313" key="1">
    <source>
        <dbReference type="EMBL" id="RED84370.1"/>
    </source>
</evidence>
<reference evidence="1 2" key="1">
    <citation type="submission" date="2018-07" db="EMBL/GenBank/DDBJ databases">
        <title>Genomic Encyclopedia of Type Strains, Phase III (KMG-III): the genomes of soil and plant-associated and newly described type strains.</title>
        <authorList>
            <person name="Whitman W."/>
        </authorList>
    </citation>
    <scope>NUCLEOTIDE SEQUENCE [LARGE SCALE GENOMIC DNA]</scope>
    <source>
        <strain evidence="1 2">CECT 7287</strain>
    </source>
</reference>
<dbReference type="RefSeq" id="WP_116060513.1">
    <property type="nucleotide sequence ID" value="NZ_QRDZ01000006.1"/>
</dbReference>
<protein>
    <submittedName>
        <fullName evidence="1">Uncharacterized protein DUF1292</fullName>
    </submittedName>
</protein>
<sequence length="103" mass="11468">MTESGGSDSPLSELSRRYGDSVELLADSGAVLTYRIAAELIVADTRYAILQTKKMQRDDEIEVFKVVSNSDGELELESVADEEEWELVAEAFDDMQFGSDERP</sequence>
<dbReference type="OrthoDB" id="2990381at2"/>